<evidence type="ECO:0000259" key="3">
    <source>
        <dbReference type="PROSITE" id="PS51175"/>
    </source>
</evidence>
<dbReference type="SUPFAM" id="SSF51445">
    <property type="entry name" value="(Trans)glycosidases"/>
    <property type="match status" value="1"/>
</dbReference>
<dbReference type="SUPFAM" id="SSF49373">
    <property type="entry name" value="Invasin/intimin cell-adhesion fragments"/>
    <property type="match status" value="2"/>
</dbReference>
<dbReference type="InterPro" id="IPR008979">
    <property type="entry name" value="Galactose-bd-like_sf"/>
</dbReference>
<dbReference type="InterPro" id="IPR013783">
    <property type="entry name" value="Ig-like_fold"/>
</dbReference>
<accession>A0ABW4RKR2</accession>
<feature type="domain" description="CBM6" evidence="3">
    <location>
        <begin position="275"/>
        <end position="407"/>
    </location>
</feature>
<dbReference type="SMART" id="SM00060">
    <property type="entry name" value="FN3"/>
    <property type="match status" value="4"/>
</dbReference>
<name>A0ABW4RKR2_9BACL</name>
<evidence type="ECO:0000256" key="1">
    <source>
        <dbReference type="SAM" id="SignalP"/>
    </source>
</evidence>
<dbReference type="Gene3D" id="2.60.40.10">
    <property type="entry name" value="Immunoglobulins"/>
    <property type="match status" value="4"/>
</dbReference>
<dbReference type="CDD" id="cd00063">
    <property type="entry name" value="FN3"/>
    <property type="match status" value="1"/>
</dbReference>
<dbReference type="Gene3D" id="2.60.120.260">
    <property type="entry name" value="Galactose-binding domain-like"/>
    <property type="match status" value="2"/>
</dbReference>
<proteinExistence type="predicted"/>
<evidence type="ECO:0000259" key="2">
    <source>
        <dbReference type="PROSITE" id="PS50853"/>
    </source>
</evidence>
<dbReference type="CDD" id="cd04083">
    <property type="entry name" value="CBM35_Lmo2446-like"/>
    <property type="match status" value="1"/>
</dbReference>
<evidence type="ECO:0000313" key="5">
    <source>
        <dbReference type="Proteomes" id="UP001597233"/>
    </source>
</evidence>
<dbReference type="InterPro" id="IPR008964">
    <property type="entry name" value="Invasin/intimin_cell_adhesion"/>
</dbReference>
<reference evidence="5" key="1">
    <citation type="journal article" date="2019" name="Int. J. Syst. Evol. Microbiol.">
        <title>The Global Catalogue of Microorganisms (GCM) 10K type strain sequencing project: providing services to taxonomists for standard genome sequencing and annotation.</title>
        <authorList>
            <consortium name="The Broad Institute Genomics Platform"/>
            <consortium name="The Broad Institute Genome Sequencing Center for Infectious Disease"/>
            <person name="Wu L."/>
            <person name="Ma J."/>
        </authorList>
    </citation>
    <scope>NUCLEOTIDE SEQUENCE [LARGE SCALE GENOMIC DNA]</scope>
    <source>
        <strain evidence="5">CCUG 54950</strain>
    </source>
</reference>
<feature type="domain" description="CBM6" evidence="3">
    <location>
        <begin position="47"/>
        <end position="175"/>
    </location>
</feature>
<keyword evidence="5" id="KW-1185">Reference proteome</keyword>
<dbReference type="SUPFAM" id="SSF49785">
    <property type="entry name" value="Galactose-binding domain-like"/>
    <property type="match status" value="2"/>
</dbReference>
<dbReference type="InterPro" id="IPR036116">
    <property type="entry name" value="FN3_sf"/>
</dbReference>
<dbReference type="Proteomes" id="UP001597233">
    <property type="component" value="Unassembled WGS sequence"/>
</dbReference>
<organism evidence="4 5">
    <name type="scientific">Paenibacillus wenxiniae</name>
    <dbReference type="NCBI Taxonomy" id="1636843"/>
    <lineage>
        <taxon>Bacteria</taxon>
        <taxon>Bacillati</taxon>
        <taxon>Bacillota</taxon>
        <taxon>Bacilli</taxon>
        <taxon>Bacillales</taxon>
        <taxon>Paenibacillaceae</taxon>
        <taxon>Paenibacillus</taxon>
    </lineage>
</organism>
<dbReference type="InterPro" id="IPR003961">
    <property type="entry name" value="FN3_dom"/>
</dbReference>
<feature type="domain" description="Fibronectin type-III" evidence="2">
    <location>
        <begin position="1223"/>
        <end position="1311"/>
    </location>
</feature>
<evidence type="ECO:0000313" key="4">
    <source>
        <dbReference type="EMBL" id="MFD1886897.1"/>
    </source>
</evidence>
<protein>
    <submittedName>
        <fullName evidence="4">CBM35 domain-containing protein</fullName>
    </submittedName>
</protein>
<gene>
    <name evidence="4" type="ORF">ACFSC9_15455</name>
</gene>
<dbReference type="InterPro" id="IPR005084">
    <property type="entry name" value="CBM6"/>
</dbReference>
<dbReference type="Gene3D" id="2.60.40.1080">
    <property type="match status" value="2"/>
</dbReference>
<dbReference type="Pfam" id="PF16990">
    <property type="entry name" value="CBM_35"/>
    <property type="match status" value="1"/>
</dbReference>
<dbReference type="SMART" id="SM00635">
    <property type="entry name" value="BID_2"/>
    <property type="match status" value="2"/>
</dbReference>
<comment type="caution">
    <text evidence="4">The sequence shown here is derived from an EMBL/GenBank/DDBJ whole genome shotgun (WGS) entry which is preliminary data.</text>
</comment>
<dbReference type="EMBL" id="JBHUEH010000022">
    <property type="protein sequence ID" value="MFD1886897.1"/>
    <property type="molecule type" value="Genomic_DNA"/>
</dbReference>
<dbReference type="InterPro" id="IPR003343">
    <property type="entry name" value="Big_2"/>
</dbReference>
<dbReference type="Pfam" id="PF02368">
    <property type="entry name" value="Big_2"/>
    <property type="match status" value="2"/>
</dbReference>
<dbReference type="Pfam" id="PF03422">
    <property type="entry name" value="CBM_6"/>
    <property type="match status" value="1"/>
</dbReference>
<keyword evidence="1" id="KW-0732">Signal</keyword>
<feature type="signal peptide" evidence="1">
    <location>
        <begin position="1"/>
        <end position="27"/>
    </location>
</feature>
<sequence>MRRLTFRSSMSIMVIVTLLMTMLPVQAVFAAATRTPEPPSDATSSAISVEGESGTYANGARTADDHAYSGTGFAVLDGGSANAKVTYNVSVQDEGTYDFAFNYIAGPVSGWNNDRSINLYVNGQKVKTITFPGTSSWDDWQYFKTSVQFAAGDNTITLETNGTQNGICIDYLYYWFSQNQAAVQSIQFQPQQVNVDVGSTTPTTVIAKYDNDGTGKLDKGVAYASKDDTIASIDSDGTVTGVKGGTTVVSATYGSYQASATVDVTDANTVPSNATVYQAEDGSLSGGANVATNHTGYTGTGFVAGYDGSSTAKTTFTVNVKNGGDYNIGLRYSAGEVNGWPTDRTVGLIVNDGNTSNITLKGTGTWEDWADSIQTVNLKPGSNTIAITALTSNDNSDVINLDKLALWTNSSNPTVYTIRFDQQNYTVNDNDNVVQTKLYDVKTDEKLYPSETKVTYSSSDTSIATVDDSGKVTGIKAGKVTITAKSDDYSATTTVQVLETPTVTVDFSKPTTKVDPSMFGYILTPNYDVPNSRMTLLGPIINRETIPVQNFQAVSDGNKDQYNNESSVLPRLLDAYKHAKDNGLKWYMLLGMHPSWTMPSKGPWGGAPTSMPEFKQYIKDVLQYLRDNGATPDFADLTNESWTGNEETYKAVWEAVREVYPEFVPAVGPGAIGINGAPDLYIPFASKNKLTVEGPSWHEFWTDNTYAPLSQQQSWVNQVSGYQKQYPQANGKYIIWEENNAGSTNPTDWTRSMANVIRVGITQNIKGCLQNYNWNGMSDLLKIDKKAQNAAQRTSMWWVYYMFSQMSGDYVNVSTNVGEDFTATASKDTNESKIIIAKNNVDGPVYLNLQNQPYSGQNIKVDFYKITNTENNGLQYQFSATPASTSNLKLEIPNAAANETWFAIVKKVSTDQPSFLHQMTPDDGEVAASTPTFTWSPSQGATSYTVIVSANKDLSNPVIQESGITDTKYTVSNALNNGATYYWTVKAVNANGSTAASHHAVYQFIVGNPDVPGQFGPYLPSINAQNVSTQPEFDWSPAYNATSYRLVVSKNKDLSNPVLNVSGITNIRDTAQFGPNSQAYYQPTTALENDTPYYWKVFAVNDSGERPMNGPLNTFTTKIPGDAPATFNLLGPATGTLDVSTRAVLTWQTSKNAFFYKLEVSPNADMSNPVIVRDRMIYTKYTVEPNLLKSGTPYYWRVTAYSQDLSKSQPASNGIHMFTTEAVPSAPLLYAEYATGNNVTLWFDESSGATSYKIKYGTEPGQLNQTITDVTSSPYEIKNLPPGTYYFSVVATNQFGDSSIWNERSVTVSGS</sequence>
<dbReference type="PROSITE" id="PS51175">
    <property type="entry name" value="CBM6"/>
    <property type="match status" value="2"/>
</dbReference>
<dbReference type="InterPro" id="IPR017853">
    <property type="entry name" value="GH"/>
</dbReference>
<dbReference type="SUPFAM" id="SSF49265">
    <property type="entry name" value="Fibronectin type III"/>
    <property type="match status" value="3"/>
</dbReference>
<feature type="chain" id="PRO_5045968992" evidence="1">
    <location>
        <begin position="28"/>
        <end position="1311"/>
    </location>
</feature>
<dbReference type="RefSeq" id="WP_347326573.1">
    <property type="nucleotide sequence ID" value="NZ_JBCGUH010000013.1"/>
</dbReference>
<dbReference type="PROSITE" id="PS50853">
    <property type="entry name" value="FN3"/>
    <property type="match status" value="1"/>
</dbReference>